<dbReference type="PANTHER" id="PTHR31592">
    <property type="entry name" value="TRANSMEMBRANE PROTEIN 192"/>
    <property type="match status" value="1"/>
</dbReference>
<keyword evidence="10" id="KW-1185">Reference proteome</keyword>
<feature type="compositionally biased region" description="Polar residues" evidence="7">
    <location>
        <begin position="207"/>
        <end position="227"/>
    </location>
</feature>
<dbReference type="AlphaFoldDB" id="A0AAY4DJR4"/>
<evidence type="ECO:0000256" key="1">
    <source>
        <dbReference type="ARBA" id="ARBA00004141"/>
    </source>
</evidence>
<feature type="transmembrane region" description="Helical" evidence="8">
    <location>
        <begin position="140"/>
        <end position="159"/>
    </location>
</feature>
<gene>
    <name evidence="9" type="primary">TMEM192</name>
</gene>
<dbReference type="Ensembl" id="ENSDCDT00010055970.1">
    <property type="protein sequence ID" value="ENSDCDP00010045782.1"/>
    <property type="gene ID" value="ENSDCDG00010028132.1"/>
</dbReference>
<dbReference type="RefSeq" id="XP_028833897.1">
    <property type="nucleotide sequence ID" value="XM_028978064.1"/>
</dbReference>
<keyword evidence="4 8" id="KW-0812">Transmembrane</keyword>
<reference evidence="9" key="3">
    <citation type="submission" date="2025-09" db="UniProtKB">
        <authorList>
            <consortium name="Ensembl"/>
        </authorList>
    </citation>
    <scope>IDENTIFICATION</scope>
</reference>
<dbReference type="GO" id="GO:0005770">
    <property type="term" value="C:late endosome"/>
    <property type="evidence" value="ECO:0007669"/>
    <property type="project" value="TreeGrafter"/>
</dbReference>
<feature type="region of interest" description="Disordered" evidence="7">
    <location>
        <begin position="205"/>
        <end position="234"/>
    </location>
</feature>
<protein>
    <recommendedName>
        <fullName evidence="3">Transmembrane protein 192</fullName>
    </recommendedName>
</protein>
<evidence type="ECO:0000256" key="5">
    <source>
        <dbReference type="ARBA" id="ARBA00022989"/>
    </source>
</evidence>
<dbReference type="PANTHER" id="PTHR31592:SF1">
    <property type="entry name" value="TRANSMEMBRANE PROTEIN 192"/>
    <property type="match status" value="1"/>
</dbReference>
<keyword evidence="6 8" id="KW-0472">Membrane</keyword>
<reference evidence="9 10" key="1">
    <citation type="submission" date="2020-06" db="EMBL/GenBank/DDBJ databases">
        <authorList>
            <consortium name="Wellcome Sanger Institute Data Sharing"/>
        </authorList>
    </citation>
    <scope>NUCLEOTIDE SEQUENCE [LARGE SCALE GENOMIC DNA]</scope>
</reference>
<evidence type="ECO:0000256" key="4">
    <source>
        <dbReference type="ARBA" id="ARBA00022692"/>
    </source>
</evidence>
<evidence type="ECO:0000313" key="9">
    <source>
        <dbReference type="Ensembl" id="ENSDCDP00010045782.1"/>
    </source>
</evidence>
<evidence type="ECO:0000313" key="10">
    <source>
        <dbReference type="Proteomes" id="UP000694580"/>
    </source>
</evidence>
<dbReference type="GeneID" id="114789021"/>
<evidence type="ECO:0000256" key="6">
    <source>
        <dbReference type="ARBA" id="ARBA00023136"/>
    </source>
</evidence>
<dbReference type="GO" id="GO:0005765">
    <property type="term" value="C:lysosomal membrane"/>
    <property type="evidence" value="ECO:0007669"/>
    <property type="project" value="TreeGrafter"/>
</dbReference>
<evidence type="ECO:0000256" key="3">
    <source>
        <dbReference type="ARBA" id="ARBA00014635"/>
    </source>
</evidence>
<evidence type="ECO:0000256" key="2">
    <source>
        <dbReference type="ARBA" id="ARBA00006314"/>
    </source>
</evidence>
<organism evidence="9 10">
    <name type="scientific">Denticeps clupeoides</name>
    <name type="common">denticle herring</name>
    <dbReference type="NCBI Taxonomy" id="299321"/>
    <lineage>
        <taxon>Eukaryota</taxon>
        <taxon>Metazoa</taxon>
        <taxon>Chordata</taxon>
        <taxon>Craniata</taxon>
        <taxon>Vertebrata</taxon>
        <taxon>Euteleostomi</taxon>
        <taxon>Actinopterygii</taxon>
        <taxon>Neopterygii</taxon>
        <taxon>Teleostei</taxon>
        <taxon>Clupei</taxon>
        <taxon>Clupeiformes</taxon>
        <taxon>Denticipitoidei</taxon>
        <taxon>Denticipitidae</taxon>
        <taxon>Denticeps</taxon>
    </lineage>
</organism>
<name>A0AAY4DJR4_9TELE</name>
<dbReference type="GeneTree" id="ENSGT00390000013749"/>
<comment type="subcellular location">
    <subcellularLocation>
        <location evidence="1">Membrane</location>
        <topology evidence="1">Multi-pass membrane protein</topology>
    </subcellularLocation>
</comment>
<keyword evidence="5 8" id="KW-1133">Transmembrane helix</keyword>
<evidence type="ECO:0000256" key="7">
    <source>
        <dbReference type="SAM" id="MobiDB-lite"/>
    </source>
</evidence>
<dbReference type="Pfam" id="PF14802">
    <property type="entry name" value="TMEM192"/>
    <property type="match status" value="1"/>
</dbReference>
<sequence>MDYKAASFHNSASVDITQSVEEDPLIDGPLISQDALHPAIHRDFRKLPTHCVAGCLSFLNVVYVCLSLALCVTCELLEGRVEQCEAVLHGLGSLTPVLLGKVGLWVCVCGYECLVQRHHNGARGRGYLQFYRETRAAKRLPLLIHSTGNACVLLLLSLADVLKALQKHLPLYLLLGVLCLELLLSLTSLLIYTVKVMRFNMEKPSPDINQEEQSNSYFSNSSPTHTETGFRDGSSLEEVVEKQADLIEYLKQHNTQLSKRILFLTAHPSRA</sequence>
<accession>A0AAY4DJR4</accession>
<evidence type="ECO:0000256" key="8">
    <source>
        <dbReference type="SAM" id="Phobius"/>
    </source>
</evidence>
<feature type="transmembrane region" description="Helical" evidence="8">
    <location>
        <begin position="171"/>
        <end position="194"/>
    </location>
</feature>
<reference evidence="9" key="2">
    <citation type="submission" date="2025-08" db="UniProtKB">
        <authorList>
            <consortium name="Ensembl"/>
        </authorList>
    </citation>
    <scope>IDENTIFICATION</scope>
</reference>
<dbReference type="Proteomes" id="UP000694580">
    <property type="component" value="Chromosome 4"/>
</dbReference>
<dbReference type="InterPro" id="IPR029399">
    <property type="entry name" value="TMEM192"/>
</dbReference>
<comment type="similarity">
    <text evidence="2">Belongs to the TMEM192 family.</text>
</comment>
<proteinExistence type="inferred from homology"/>